<accession>A0ABS3EJV0</accession>
<protein>
    <submittedName>
        <fullName evidence="6">ABC transporter substrate-binding protein</fullName>
    </submittedName>
</protein>
<comment type="similarity">
    <text evidence="2">Belongs to the bacterial solute-binding protein 5 family.</text>
</comment>
<dbReference type="InterPro" id="IPR039424">
    <property type="entry name" value="SBP_5"/>
</dbReference>
<evidence type="ECO:0000256" key="3">
    <source>
        <dbReference type="ARBA" id="ARBA00022448"/>
    </source>
</evidence>
<dbReference type="Proteomes" id="UP000664699">
    <property type="component" value="Unassembled WGS sequence"/>
</dbReference>
<evidence type="ECO:0000259" key="5">
    <source>
        <dbReference type="Pfam" id="PF00496"/>
    </source>
</evidence>
<dbReference type="PIRSF" id="PIRSF002741">
    <property type="entry name" value="MppA"/>
    <property type="match status" value="1"/>
</dbReference>
<dbReference type="PROSITE" id="PS51318">
    <property type="entry name" value="TAT"/>
    <property type="match status" value="1"/>
</dbReference>
<gene>
    <name evidence="6" type="ORF">JZX89_16015</name>
</gene>
<organism evidence="6 7">
    <name type="scientific">Agrobacterium burrii</name>
    <dbReference type="NCBI Taxonomy" id="2815339"/>
    <lineage>
        <taxon>Bacteria</taxon>
        <taxon>Pseudomonadati</taxon>
        <taxon>Pseudomonadota</taxon>
        <taxon>Alphaproteobacteria</taxon>
        <taxon>Hyphomicrobiales</taxon>
        <taxon>Rhizobiaceae</taxon>
        <taxon>Rhizobium/Agrobacterium group</taxon>
        <taxon>Agrobacterium</taxon>
        <taxon>Agrobacterium tumefaciens complex</taxon>
    </lineage>
</organism>
<dbReference type="InterPro" id="IPR000914">
    <property type="entry name" value="SBP_5_dom"/>
</dbReference>
<keyword evidence="3" id="KW-0813">Transport</keyword>
<dbReference type="PANTHER" id="PTHR30290">
    <property type="entry name" value="PERIPLASMIC BINDING COMPONENT OF ABC TRANSPORTER"/>
    <property type="match status" value="1"/>
</dbReference>
<dbReference type="CDD" id="cd08503">
    <property type="entry name" value="PBP2_NikA_DppA_OppA_like_17"/>
    <property type="match status" value="1"/>
</dbReference>
<keyword evidence="4" id="KW-0732">Signal</keyword>
<evidence type="ECO:0000313" key="7">
    <source>
        <dbReference type="Proteomes" id="UP000664699"/>
    </source>
</evidence>
<evidence type="ECO:0000313" key="6">
    <source>
        <dbReference type="EMBL" id="MBO0132240.1"/>
    </source>
</evidence>
<dbReference type="EMBL" id="JAFLNA010000008">
    <property type="protein sequence ID" value="MBO0132240.1"/>
    <property type="molecule type" value="Genomic_DNA"/>
</dbReference>
<name>A0ABS3EJV0_9HYPH</name>
<comment type="subcellular location">
    <subcellularLocation>
        <location evidence="1">Periplasm</location>
    </subcellularLocation>
</comment>
<evidence type="ECO:0000256" key="2">
    <source>
        <dbReference type="ARBA" id="ARBA00005695"/>
    </source>
</evidence>
<dbReference type="InterPro" id="IPR030678">
    <property type="entry name" value="Peptide/Ni-bd"/>
</dbReference>
<dbReference type="Gene3D" id="3.40.190.10">
    <property type="entry name" value="Periplasmic binding protein-like II"/>
    <property type="match status" value="1"/>
</dbReference>
<sequence>MTDYKGFLGAQVSGGGMSRREFMGRAVAAGMTITAASLLYSTSASAQEPKRGGTLKMGIEGGASTDSLDPALAASQFPFLVSRTWGDVLVESHPLTGEAVPALAESWEPSADATTWTFKIRRGVQFHDGKELTVDDVVATLKRHSDEAAKSGALGLLKALKAIEAKDGDLVLTLSEGNADLPLLLSDFHLIIQSGGGLDNPASANGTGPYKLVSFEPGVRASFERNPNDWRSDRGHVDSVEIIVMNDATARIAALSSGQVHYINRVDPKTVDLLKRVPTVEVLNTSGRGHYVFIMRCNAAPFDNNDLRLALKYSMDREAMVDKILGGYGKVGNDFPINNAYALFPEDIEQRTYDPDKAAFHYKKSGHDGAVLLRTSTVAFPGAVDAAVLFQESAKKANINIEVKREPGDGYWSNVWNVQPFSTSYWGGRPTQDQMYSTTYLSSADWNETKFQQPGFDKLLLSARAELDNDKRKAMYREMALLVRDEGGTIVPMFNDFVNASTKQVKGYVHDIGNDMSNGLVASRVWVEA</sequence>
<proteinExistence type="inferred from homology"/>
<dbReference type="Pfam" id="PF00496">
    <property type="entry name" value="SBP_bac_5"/>
    <property type="match status" value="1"/>
</dbReference>
<dbReference type="Gene3D" id="3.10.105.10">
    <property type="entry name" value="Dipeptide-binding Protein, Domain 3"/>
    <property type="match status" value="1"/>
</dbReference>
<evidence type="ECO:0000256" key="1">
    <source>
        <dbReference type="ARBA" id="ARBA00004418"/>
    </source>
</evidence>
<dbReference type="Gene3D" id="3.90.76.10">
    <property type="entry name" value="Dipeptide-binding Protein, Domain 1"/>
    <property type="match status" value="1"/>
</dbReference>
<dbReference type="RefSeq" id="WP_207134680.1">
    <property type="nucleotide sequence ID" value="NZ_JAFLNA010000008.1"/>
</dbReference>
<evidence type="ECO:0000256" key="4">
    <source>
        <dbReference type="ARBA" id="ARBA00022729"/>
    </source>
</evidence>
<comment type="caution">
    <text evidence="6">The sequence shown here is derived from an EMBL/GenBank/DDBJ whole genome shotgun (WGS) entry which is preliminary data.</text>
</comment>
<dbReference type="PANTHER" id="PTHR30290:SF10">
    <property type="entry name" value="PERIPLASMIC OLIGOPEPTIDE-BINDING PROTEIN-RELATED"/>
    <property type="match status" value="1"/>
</dbReference>
<dbReference type="SUPFAM" id="SSF53850">
    <property type="entry name" value="Periplasmic binding protein-like II"/>
    <property type="match status" value="1"/>
</dbReference>
<keyword evidence="7" id="KW-1185">Reference proteome</keyword>
<feature type="domain" description="Solute-binding protein family 5" evidence="5">
    <location>
        <begin position="99"/>
        <end position="447"/>
    </location>
</feature>
<dbReference type="InterPro" id="IPR006311">
    <property type="entry name" value="TAT_signal"/>
</dbReference>
<reference evidence="6 7" key="1">
    <citation type="submission" date="2021-03" db="EMBL/GenBank/DDBJ databases">
        <title>Whole genome sequence of Agrobacterium sp. strain Rnr.</title>
        <authorList>
            <person name="Mafakheri H."/>
            <person name="Taghavi S.M."/>
            <person name="Nemanja K."/>
            <person name="Osdaghi E."/>
        </authorList>
    </citation>
    <scope>NUCLEOTIDE SEQUENCE [LARGE SCALE GENOMIC DNA]</scope>
    <source>
        <strain evidence="6 7">Rnr</strain>
    </source>
</reference>